<dbReference type="EMBL" id="BSYK01000006">
    <property type="protein sequence ID" value="GMG76993.1"/>
    <property type="molecule type" value="Genomic_DNA"/>
</dbReference>
<accession>A0AAX6BT89</accession>
<organism evidence="1 2">
    <name type="scientific">Priestia megaterium</name>
    <name type="common">Bacillus megaterium</name>
    <dbReference type="NCBI Taxonomy" id="1404"/>
    <lineage>
        <taxon>Bacteria</taxon>
        <taxon>Bacillati</taxon>
        <taxon>Bacillota</taxon>
        <taxon>Bacilli</taxon>
        <taxon>Bacillales</taxon>
        <taxon>Bacillaceae</taxon>
        <taxon>Priestia</taxon>
    </lineage>
</organism>
<dbReference type="Proteomes" id="UP001165240">
    <property type="component" value="Unassembled WGS sequence"/>
</dbReference>
<name>A0AAX6BT89_PRIMG</name>
<proteinExistence type="predicted"/>
<dbReference type="AlphaFoldDB" id="A0AAX6BT89"/>
<gene>
    <name evidence="1" type="ORF">ShirakiTB12_54620</name>
</gene>
<evidence type="ECO:0000313" key="2">
    <source>
        <dbReference type="Proteomes" id="UP001165240"/>
    </source>
</evidence>
<comment type="caution">
    <text evidence="1">The sequence shown here is derived from an EMBL/GenBank/DDBJ whole genome shotgun (WGS) entry which is preliminary data.</text>
</comment>
<protein>
    <submittedName>
        <fullName evidence="1">Uncharacterized protein</fullName>
    </submittedName>
</protein>
<sequence>MVLLLQKNGGKQEEIFGIMIEIMEIMKSSNKGEAETKFAAVTRKVTYWYGTDCI</sequence>
<reference evidence="1" key="1">
    <citation type="journal article" date="2024" name="Appl Microbiol">
        <title>Effect of kuratsuki Bacillus and Priestia on Taste of Sake.</title>
        <authorList>
            <person name="Kobayashi K."/>
            <person name="Nishida H."/>
        </authorList>
    </citation>
    <scope>NUCLEOTIDE SEQUENCE</scope>
    <source>
        <strain evidence="1">B-12</strain>
    </source>
</reference>
<evidence type="ECO:0000313" key="1">
    <source>
        <dbReference type="EMBL" id="GMG76993.1"/>
    </source>
</evidence>